<dbReference type="InParanoid" id="A0A067QVU6"/>
<reference evidence="1 2" key="1">
    <citation type="journal article" date="2014" name="Nat. Commun.">
        <title>Molecular traces of alternative social organization in a termite genome.</title>
        <authorList>
            <person name="Terrapon N."/>
            <person name="Li C."/>
            <person name="Robertson H.M."/>
            <person name="Ji L."/>
            <person name="Meng X."/>
            <person name="Booth W."/>
            <person name="Chen Z."/>
            <person name="Childers C.P."/>
            <person name="Glastad K.M."/>
            <person name="Gokhale K."/>
            <person name="Gowin J."/>
            <person name="Gronenberg W."/>
            <person name="Hermansen R.A."/>
            <person name="Hu H."/>
            <person name="Hunt B.G."/>
            <person name="Huylmans A.K."/>
            <person name="Khalil S.M."/>
            <person name="Mitchell R.D."/>
            <person name="Munoz-Torres M.C."/>
            <person name="Mustard J.A."/>
            <person name="Pan H."/>
            <person name="Reese J.T."/>
            <person name="Scharf M.E."/>
            <person name="Sun F."/>
            <person name="Vogel H."/>
            <person name="Xiao J."/>
            <person name="Yang W."/>
            <person name="Yang Z."/>
            <person name="Yang Z."/>
            <person name="Zhou J."/>
            <person name="Zhu J."/>
            <person name="Brent C.S."/>
            <person name="Elsik C.G."/>
            <person name="Goodisman M.A."/>
            <person name="Liberles D.A."/>
            <person name="Roe R.M."/>
            <person name="Vargo E.L."/>
            <person name="Vilcinskas A."/>
            <person name="Wang J."/>
            <person name="Bornberg-Bauer E."/>
            <person name="Korb J."/>
            <person name="Zhang G."/>
            <person name="Liebig J."/>
        </authorList>
    </citation>
    <scope>NUCLEOTIDE SEQUENCE [LARGE SCALE GENOMIC DNA]</scope>
    <source>
        <tissue evidence="1">Whole organism</tissue>
    </source>
</reference>
<dbReference type="Proteomes" id="UP000027135">
    <property type="component" value="Unassembled WGS sequence"/>
</dbReference>
<gene>
    <name evidence="1" type="ORF">L798_01540</name>
</gene>
<protein>
    <submittedName>
        <fullName evidence="1">Uncharacterized protein</fullName>
    </submittedName>
</protein>
<organism evidence="1 2">
    <name type="scientific">Zootermopsis nevadensis</name>
    <name type="common">Dampwood termite</name>
    <dbReference type="NCBI Taxonomy" id="136037"/>
    <lineage>
        <taxon>Eukaryota</taxon>
        <taxon>Metazoa</taxon>
        <taxon>Ecdysozoa</taxon>
        <taxon>Arthropoda</taxon>
        <taxon>Hexapoda</taxon>
        <taxon>Insecta</taxon>
        <taxon>Pterygota</taxon>
        <taxon>Neoptera</taxon>
        <taxon>Polyneoptera</taxon>
        <taxon>Dictyoptera</taxon>
        <taxon>Blattodea</taxon>
        <taxon>Blattoidea</taxon>
        <taxon>Termitoidae</taxon>
        <taxon>Termopsidae</taxon>
        <taxon>Zootermopsis</taxon>
    </lineage>
</organism>
<evidence type="ECO:0000313" key="1">
    <source>
        <dbReference type="EMBL" id="KDR08638.1"/>
    </source>
</evidence>
<keyword evidence="2" id="KW-1185">Reference proteome</keyword>
<name>A0A067QVU6_ZOONE</name>
<dbReference type="EMBL" id="KK853313">
    <property type="protein sequence ID" value="KDR08638.1"/>
    <property type="molecule type" value="Genomic_DNA"/>
</dbReference>
<evidence type="ECO:0000313" key="2">
    <source>
        <dbReference type="Proteomes" id="UP000027135"/>
    </source>
</evidence>
<dbReference type="AlphaFoldDB" id="A0A067QVU6"/>
<accession>A0A067QVU6</accession>
<sequence>MPEFISSSKPHPSYWYRVQFGITGFEFLIAAHTNSRKDRLQE</sequence>
<proteinExistence type="predicted"/>